<dbReference type="GeneID" id="25330312"/>
<protein>
    <recommendedName>
        <fullName evidence="2">AHC1-like C2H2 zinc-finger domain-containing protein</fullName>
    </recommendedName>
</protein>
<gene>
    <name evidence="3" type="ORF">PV05_08404</name>
</gene>
<evidence type="ECO:0000259" key="2">
    <source>
        <dbReference type="Pfam" id="PF25909"/>
    </source>
</evidence>
<feature type="domain" description="AHC1-like C2H2 zinc-finger" evidence="2">
    <location>
        <begin position="298"/>
        <end position="343"/>
    </location>
</feature>
<organism evidence="3 4">
    <name type="scientific">Exophiala xenobiotica</name>
    <dbReference type="NCBI Taxonomy" id="348802"/>
    <lineage>
        <taxon>Eukaryota</taxon>
        <taxon>Fungi</taxon>
        <taxon>Dikarya</taxon>
        <taxon>Ascomycota</taxon>
        <taxon>Pezizomycotina</taxon>
        <taxon>Eurotiomycetes</taxon>
        <taxon>Chaetothyriomycetidae</taxon>
        <taxon>Chaetothyriales</taxon>
        <taxon>Herpotrichiellaceae</taxon>
        <taxon>Exophiala</taxon>
    </lineage>
</organism>
<dbReference type="AlphaFoldDB" id="A0A0D2EBN7"/>
<feature type="compositionally biased region" description="Polar residues" evidence="1">
    <location>
        <begin position="480"/>
        <end position="503"/>
    </location>
</feature>
<evidence type="ECO:0000313" key="3">
    <source>
        <dbReference type="EMBL" id="KIW52783.1"/>
    </source>
</evidence>
<feature type="compositionally biased region" description="Basic and acidic residues" evidence="1">
    <location>
        <begin position="625"/>
        <end position="635"/>
    </location>
</feature>
<dbReference type="HOGENOM" id="CLU_016272_0_0_1"/>
<dbReference type="RefSeq" id="XP_013313367.1">
    <property type="nucleotide sequence ID" value="XM_013457913.1"/>
</dbReference>
<dbReference type="InterPro" id="IPR058706">
    <property type="entry name" value="zf-C2H2_AHC1-like"/>
</dbReference>
<dbReference type="OrthoDB" id="5355528at2759"/>
<dbReference type="Pfam" id="PF25909">
    <property type="entry name" value="zf-C2H2_AHC1"/>
    <property type="match status" value="1"/>
</dbReference>
<keyword evidence="4" id="KW-1185">Reference proteome</keyword>
<proteinExistence type="predicted"/>
<feature type="region of interest" description="Disordered" evidence="1">
    <location>
        <begin position="466"/>
        <end position="660"/>
    </location>
</feature>
<accession>A0A0D2EBN7</accession>
<feature type="compositionally biased region" description="Polar residues" evidence="1">
    <location>
        <begin position="530"/>
        <end position="552"/>
    </location>
</feature>
<reference evidence="3 4" key="1">
    <citation type="submission" date="2015-01" db="EMBL/GenBank/DDBJ databases">
        <title>The Genome Sequence of Exophiala xenobiotica CBS118157.</title>
        <authorList>
            <consortium name="The Broad Institute Genomics Platform"/>
            <person name="Cuomo C."/>
            <person name="de Hoog S."/>
            <person name="Gorbushina A."/>
            <person name="Stielow B."/>
            <person name="Teixiera M."/>
            <person name="Abouelleil A."/>
            <person name="Chapman S.B."/>
            <person name="Priest M."/>
            <person name="Young S.K."/>
            <person name="Wortman J."/>
            <person name="Nusbaum C."/>
            <person name="Birren B."/>
        </authorList>
    </citation>
    <scope>NUCLEOTIDE SEQUENCE [LARGE SCALE GENOMIC DNA]</scope>
    <source>
        <strain evidence="3 4">CBS 118157</strain>
    </source>
</reference>
<feature type="compositionally biased region" description="Acidic residues" evidence="1">
    <location>
        <begin position="574"/>
        <end position="590"/>
    </location>
</feature>
<evidence type="ECO:0000313" key="4">
    <source>
        <dbReference type="Proteomes" id="UP000054342"/>
    </source>
</evidence>
<sequence>MLRLLSWTGCDKAASPEMRMFVPKQDSSGSGAITMPSKHKRKQSGDQQGQSERKRAKVAERSNQKPALISSAHAPSMSSEVQTNNASPSASESPSFLPTPPDIKMEDTELKDVSLDSKETPAPTDAVAAKRLESIRDVIQTQISLEVLLKHKELRLIDQEIAKCQASLEQLRRCREIPYPATQQPSLLVSNGTGAALRTAFPTPLPQSPAPWGVTDGPYSRHYAKWLLPDTRFDGGVEPETLSRVPAGKAPMKSRSMRGSFEMPPTSSNSRSGRGGKLKALPPGYGQPKEKATGPMIVKRKSDGLTVKLICPDCGRHDFGSAQGFINHCRIGHGRSFASHDAAADACGEPVEVDESGAVIGAEPTATPTTGNVHPLIRSAKLLQPSPPKNGSQLPKSPPPDPARTKDVSPDFKGSVLTPNLSDLVRSRGLGIDLEGMVSEAKTKVELPDCGSDEDEMDVDIPMQTTAQGRHPQVAGSKQPPRSTKSPISSPLLSTNMSRTPNTRAELPQYDGSGDTLVHHRPRGMHLPMTQPQATDLQPSDPSPTSESNQAPSLVDDDEEYEPHSPTSSSVSDEHDDGEVEFEIQGDDDDARSVLHGPEFHPTQPSCAQPARPTTHVRRPSAIRRHGEEREEKHVSFVSPSPARDIPTARQGGDGRKRRT</sequence>
<feature type="region of interest" description="Disordered" evidence="1">
    <location>
        <begin position="16"/>
        <end position="104"/>
    </location>
</feature>
<feature type="compositionally biased region" description="Basic residues" evidence="1">
    <location>
        <begin position="615"/>
        <end position="624"/>
    </location>
</feature>
<feature type="compositionally biased region" description="Low complexity" evidence="1">
    <location>
        <begin position="84"/>
        <end position="95"/>
    </location>
</feature>
<feature type="region of interest" description="Disordered" evidence="1">
    <location>
        <begin position="237"/>
        <end position="292"/>
    </location>
</feature>
<dbReference type="STRING" id="348802.A0A0D2EBN7"/>
<name>A0A0D2EBN7_9EURO</name>
<feature type="compositionally biased region" description="Basic and acidic residues" evidence="1">
    <location>
        <begin position="51"/>
        <end position="63"/>
    </location>
</feature>
<dbReference type="Proteomes" id="UP000054342">
    <property type="component" value="Unassembled WGS sequence"/>
</dbReference>
<dbReference type="EMBL" id="KN847321">
    <property type="protein sequence ID" value="KIW52783.1"/>
    <property type="molecule type" value="Genomic_DNA"/>
</dbReference>
<feature type="region of interest" description="Disordered" evidence="1">
    <location>
        <begin position="382"/>
        <end position="418"/>
    </location>
</feature>
<evidence type="ECO:0000256" key="1">
    <source>
        <dbReference type="SAM" id="MobiDB-lite"/>
    </source>
</evidence>